<dbReference type="InterPro" id="IPR004843">
    <property type="entry name" value="Calcineurin-like_PHP"/>
</dbReference>
<evidence type="ECO:0000256" key="2">
    <source>
        <dbReference type="ARBA" id="ARBA00022519"/>
    </source>
</evidence>
<dbReference type="GO" id="GO:0008758">
    <property type="term" value="F:UDP-2,3-diacylglucosamine hydrolase activity"/>
    <property type="evidence" value="ECO:0007669"/>
    <property type="project" value="TreeGrafter"/>
</dbReference>
<dbReference type="Pfam" id="PF00149">
    <property type="entry name" value="Metallophos"/>
    <property type="match status" value="1"/>
</dbReference>
<dbReference type="InterPro" id="IPR029052">
    <property type="entry name" value="Metallo-depent_PP-like"/>
</dbReference>
<keyword evidence="2" id="KW-0997">Cell inner membrane</keyword>
<dbReference type="EMBL" id="LAZR01004268">
    <property type="protein sequence ID" value="KKN10192.1"/>
    <property type="molecule type" value="Genomic_DNA"/>
</dbReference>
<dbReference type="InterPro" id="IPR043461">
    <property type="entry name" value="LpxH-like"/>
</dbReference>
<dbReference type="AlphaFoldDB" id="A0A0F9NDZ1"/>
<dbReference type="GO" id="GO:0046872">
    <property type="term" value="F:metal ion binding"/>
    <property type="evidence" value="ECO:0007669"/>
    <property type="project" value="UniProtKB-KW"/>
</dbReference>
<keyword evidence="3" id="KW-0479">Metal-binding</keyword>
<reference evidence="7" key="1">
    <citation type="journal article" date="2015" name="Nature">
        <title>Complex archaea that bridge the gap between prokaryotes and eukaryotes.</title>
        <authorList>
            <person name="Spang A."/>
            <person name="Saw J.H."/>
            <person name="Jorgensen S.L."/>
            <person name="Zaremba-Niedzwiedzka K."/>
            <person name="Martijn J."/>
            <person name="Lind A.E."/>
            <person name="van Eijk R."/>
            <person name="Schleper C."/>
            <person name="Guy L."/>
            <person name="Ettema T.J."/>
        </authorList>
    </citation>
    <scope>NUCLEOTIDE SEQUENCE</scope>
</reference>
<dbReference type="GO" id="GO:0009245">
    <property type="term" value="P:lipid A biosynthetic process"/>
    <property type="evidence" value="ECO:0007669"/>
    <property type="project" value="TreeGrafter"/>
</dbReference>
<protein>
    <recommendedName>
        <fullName evidence="6">Calcineurin-like phosphoesterase domain-containing protein</fullName>
    </recommendedName>
</protein>
<keyword evidence="5" id="KW-0464">Manganese</keyword>
<evidence type="ECO:0000313" key="7">
    <source>
        <dbReference type="EMBL" id="KKN10192.1"/>
    </source>
</evidence>
<dbReference type="PANTHER" id="PTHR34990">
    <property type="entry name" value="UDP-2,3-DIACYLGLUCOSAMINE HYDROLASE-RELATED"/>
    <property type="match status" value="1"/>
</dbReference>
<keyword evidence="4" id="KW-0472">Membrane</keyword>
<dbReference type="SUPFAM" id="SSF56300">
    <property type="entry name" value="Metallo-dependent phosphatases"/>
    <property type="match status" value="1"/>
</dbReference>
<sequence length="343" mass="40938">MRFDQELLLTSDVHLGSYLTRPLEFKQFLDNFIRNDHYQFVKKFVILGDLFELILNDIHVIMNDNEIKQIFNLLREITNMGVELHYILGNHDITFIGDFEEERESFQNTLATYNCNIFHSISQFAIFSFNNGFIPFDNVEEIAQILLEPSREPQYLFLHGHQFDEPLFKPMVQRIWAKKIKNDQILLKQLCNYMKNYSLICYLKNEGKFMLTWEEFKDFYNKIDKSRLSLEEIDELWKFKNYLYFWLLGKKLKRNSFILNSYKYKIFLRAKDFLISNNILNNFSHIIFGHTHIPGFYKPLLSIVNAPIFPVLFNTGTWQQGEYSPYITRLSATSGINIYPVKV</sequence>
<organism evidence="7">
    <name type="scientific">marine sediment metagenome</name>
    <dbReference type="NCBI Taxonomy" id="412755"/>
    <lineage>
        <taxon>unclassified sequences</taxon>
        <taxon>metagenomes</taxon>
        <taxon>ecological metagenomes</taxon>
    </lineage>
</organism>
<name>A0A0F9NDZ1_9ZZZZ</name>
<accession>A0A0F9NDZ1</accession>
<evidence type="ECO:0000256" key="4">
    <source>
        <dbReference type="ARBA" id="ARBA00023136"/>
    </source>
</evidence>
<gene>
    <name evidence="7" type="ORF">LCGC14_1039130</name>
</gene>
<dbReference type="Gene3D" id="3.60.21.10">
    <property type="match status" value="1"/>
</dbReference>
<evidence type="ECO:0000256" key="3">
    <source>
        <dbReference type="ARBA" id="ARBA00022723"/>
    </source>
</evidence>
<proteinExistence type="predicted"/>
<feature type="domain" description="Calcineurin-like phosphoesterase" evidence="6">
    <location>
        <begin position="8"/>
        <end position="197"/>
    </location>
</feature>
<evidence type="ECO:0000259" key="6">
    <source>
        <dbReference type="Pfam" id="PF00149"/>
    </source>
</evidence>
<evidence type="ECO:0000256" key="5">
    <source>
        <dbReference type="ARBA" id="ARBA00023211"/>
    </source>
</evidence>
<dbReference type="GO" id="GO:0016020">
    <property type="term" value="C:membrane"/>
    <property type="evidence" value="ECO:0007669"/>
    <property type="project" value="GOC"/>
</dbReference>
<keyword evidence="1" id="KW-1003">Cell membrane</keyword>
<comment type="caution">
    <text evidence="7">The sequence shown here is derived from an EMBL/GenBank/DDBJ whole genome shotgun (WGS) entry which is preliminary data.</text>
</comment>
<evidence type="ECO:0000256" key="1">
    <source>
        <dbReference type="ARBA" id="ARBA00022475"/>
    </source>
</evidence>